<name>X1ALZ5_9ZZZZ</name>
<sequence length="61" mass="7476">MRRTLEEMEERHKEATRGYCYHDWEKCVHDVPDLIAEVRRLQAEEKRLRKLCKECPYGRIA</sequence>
<comment type="caution">
    <text evidence="1">The sequence shown here is derived from an EMBL/GenBank/DDBJ whole genome shotgun (WGS) entry which is preliminary data.</text>
</comment>
<organism evidence="1">
    <name type="scientific">marine sediment metagenome</name>
    <dbReference type="NCBI Taxonomy" id="412755"/>
    <lineage>
        <taxon>unclassified sequences</taxon>
        <taxon>metagenomes</taxon>
        <taxon>ecological metagenomes</taxon>
    </lineage>
</organism>
<accession>X1ALZ5</accession>
<dbReference type="EMBL" id="BART01012658">
    <property type="protein sequence ID" value="GAG83715.1"/>
    <property type="molecule type" value="Genomic_DNA"/>
</dbReference>
<reference evidence="1" key="1">
    <citation type="journal article" date="2014" name="Front. Microbiol.">
        <title>High frequency of phylogenetically diverse reductive dehalogenase-homologous genes in deep subseafloor sedimentary metagenomes.</title>
        <authorList>
            <person name="Kawai M."/>
            <person name="Futagami T."/>
            <person name="Toyoda A."/>
            <person name="Takaki Y."/>
            <person name="Nishi S."/>
            <person name="Hori S."/>
            <person name="Arai W."/>
            <person name="Tsubouchi T."/>
            <person name="Morono Y."/>
            <person name="Uchiyama I."/>
            <person name="Ito T."/>
            <person name="Fujiyama A."/>
            <person name="Inagaki F."/>
            <person name="Takami H."/>
        </authorList>
    </citation>
    <scope>NUCLEOTIDE SEQUENCE</scope>
    <source>
        <strain evidence="1">Expedition CK06-06</strain>
    </source>
</reference>
<gene>
    <name evidence="1" type="ORF">S01H4_26294</name>
</gene>
<protein>
    <submittedName>
        <fullName evidence="1">Uncharacterized protein</fullName>
    </submittedName>
</protein>
<evidence type="ECO:0000313" key="1">
    <source>
        <dbReference type="EMBL" id="GAG83715.1"/>
    </source>
</evidence>
<dbReference type="AlphaFoldDB" id="X1ALZ5"/>
<proteinExistence type="predicted"/>